<sequence>MYSLIPNQFSIVSMFLKKDNMVRSSQYSKPMFVKCRTYV</sequence>
<protein>
    <submittedName>
        <fullName evidence="1">Uncharacterized protein</fullName>
    </submittedName>
</protein>
<evidence type="ECO:0000313" key="1">
    <source>
        <dbReference type="EMBL" id="JAI06559.1"/>
    </source>
</evidence>
<accession>A0A0E9XXY4</accession>
<reference evidence="1" key="2">
    <citation type="journal article" date="2015" name="Fish Shellfish Immunol.">
        <title>Early steps in the European eel (Anguilla anguilla)-Vibrio vulnificus interaction in the gills: Role of the RtxA13 toxin.</title>
        <authorList>
            <person name="Callol A."/>
            <person name="Pajuelo D."/>
            <person name="Ebbesson L."/>
            <person name="Teles M."/>
            <person name="MacKenzie S."/>
            <person name="Amaro C."/>
        </authorList>
    </citation>
    <scope>NUCLEOTIDE SEQUENCE</scope>
</reference>
<name>A0A0E9XXY4_ANGAN</name>
<dbReference type="AlphaFoldDB" id="A0A0E9XXY4"/>
<organism evidence="1">
    <name type="scientific">Anguilla anguilla</name>
    <name type="common">European freshwater eel</name>
    <name type="synonym">Muraena anguilla</name>
    <dbReference type="NCBI Taxonomy" id="7936"/>
    <lineage>
        <taxon>Eukaryota</taxon>
        <taxon>Metazoa</taxon>
        <taxon>Chordata</taxon>
        <taxon>Craniata</taxon>
        <taxon>Vertebrata</taxon>
        <taxon>Euteleostomi</taxon>
        <taxon>Actinopterygii</taxon>
        <taxon>Neopterygii</taxon>
        <taxon>Teleostei</taxon>
        <taxon>Anguilliformes</taxon>
        <taxon>Anguillidae</taxon>
        <taxon>Anguilla</taxon>
    </lineage>
</organism>
<dbReference type="EMBL" id="GBXM01002019">
    <property type="protein sequence ID" value="JAI06559.1"/>
    <property type="molecule type" value="Transcribed_RNA"/>
</dbReference>
<proteinExistence type="predicted"/>
<reference evidence="1" key="1">
    <citation type="submission" date="2014-11" db="EMBL/GenBank/DDBJ databases">
        <authorList>
            <person name="Amaro Gonzalez C."/>
        </authorList>
    </citation>
    <scope>NUCLEOTIDE SEQUENCE</scope>
</reference>